<comment type="caution">
    <text evidence="7">The sequence shown here is derived from an EMBL/GenBank/DDBJ whole genome shotgun (WGS) entry which is preliminary data.</text>
</comment>
<dbReference type="GO" id="GO:0003677">
    <property type="term" value="F:DNA binding"/>
    <property type="evidence" value="ECO:0007669"/>
    <property type="project" value="UniProtKB-KW"/>
</dbReference>
<dbReference type="AlphaFoldDB" id="A0A7C1FT12"/>
<dbReference type="Pfam" id="PF01580">
    <property type="entry name" value="FtsK_SpoIIIE"/>
    <property type="match status" value="2"/>
</dbReference>
<dbReference type="InterPro" id="IPR050206">
    <property type="entry name" value="FtsK/SpoIIIE/SftA"/>
</dbReference>
<feature type="binding site" evidence="5">
    <location>
        <begin position="134"/>
        <end position="141"/>
    </location>
    <ligand>
        <name>ATP</name>
        <dbReference type="ChEBI" id="CHEBI:30616"/>
    </ligand>
</feature>
<gene>
    <name evidence="7" type="ORF">ENQ20_05085</name>
</gene>
<proteinExistence type="inferred from homology"/>
<sequence>MGYRRRTLEMQADRIEAVLERHRVQARVTGGAITPRFVRFQLVAEGATKVNKIKALADEIAMALNKREARIYREGATIQVEVPRERSEPVRLLPLCERLDVVPALTAVLGLEPDGTPLLLRLPAPDVTHVLVAGTTGSGKTALVRTLLASLAMFNRQSQVQLVLIDPKGRGFAPLAGLPHVLGRVVSSVEEAVERLRWLVEEMERRDRVGVNRPALVVGIDELADLLMTGGATVEALLTRLSQRGREAGIHLVACTQKPTAQAIGGAMKANFPVRLVGAVASKDEARYATGISDSGAEKLEGKGDFLLIARGESVRFQAAWLGPEDIERICLVLREGVCGRRRWSGNHVQPANAR</sequence>
<dbReference type="SMART" id="SM00382">
    <property type="entry name" value="AAA"/>
    <property type="match status" value="1"/>
</dbReference>
<organism evidence="7">
    <name type="scientific">Caldilinea aerophila</name>
    <dbReference type="NCBI Taxonomy" id="133453"/>
    <lineage>
        <taxon>Bacteria</taxon>
        <taxon>Bacillati</taxon>
        <taxon>Chloroflexota</taxon>
        <taxon>Caldilineae</taxon>
        <taxon>Caldilineales</taxon>
        <taxon>Caldilineaceae</taxon>
        <taxon>Caldilinea</taxon>
    </lineage>
</organism>
<dbReference type="SUPFAM" id="SSF52540">
    <property type="entry name" value="P-loop containing nucleoside triphosphate hydrolases"/>
    <property type="match status" value="1"/>
</dbReference>
<dbReference type="PROSITE" id="PS50901">
    <property type="entry name" value="FTSK"/>
    <property type="match status" value="1"/>
</dbReference>
<evidence type="ECO:0000259" key="6">
    <source>
        <dbReference type="PROSITE" id="PS50901"/>
    </source>
</evidence>
<accession>A0A7C1FT12</accession>
<feature type="domain" description="FtsK" evidence="6">
    <location>
        <begin position="115"/>
        <end position="287"/>
    </location>
</feature>
<dbReference type="GO" id="GO:0005524">
    <property type="term" value="F:ATP binding"/>
    <property type="evidence" value="ECO:0007669"/>
    <property type="project" value="UniProtKB-UniRule"/>
</dbReference>
<dbReference type="PANTHER" id="PTHR22683:SF41">
    <property type="entry name" value="DNA TRANSLOCASE FTSK"/>
    <property type="match status" value="1"/>
</dbReference>
<evidence type="ECO:0000256" key="3">
    <source>
        <dbReference type="ARBA" id="ARBA00022840"/>
    </source>
</evidence>
<dbReference type="PANTHER" id="PTHR22683">
    <property type="entry name" value="SPORULATION PROTEIN RELATED"/>
    <property type="match status" value="1"/>
</dbReference>
<keyword evidence="3 5" id="KW-0067">ATP-binding</keyword>
<protein>
    <submittedName>
        <fullName evidence="7">DNA translocase FtsK</fullName>
    </submittedName>
</protein>
<keyword evidence="2 5" id="KW-0547">Nucleotide-binding</keyword>
<dbReference type="CDD" id="cd01127">
    <property type="entry name" value="TrwB_TraG_TraD_VirD4"/>
    <property type="match status" value="1"/>
</dbReference>
<name>A0A7C1FT12_9CHLR</name>
<evidence type="ECO:0000256" key="4">
    <source>
        <dbReference type="ARBA" id="ARBA00023125"/>
    </source>
</evidence>
<evidence type="ECO:0000313" key="7">
    <source>
        <dbReference type="EMBL" id="HDX30851.1"/>
    </source>
</evidence>
<dbReference type="EMBL" id="DSMG01000055">
    <property type="protein sequence ID" value="HDX30851.1"/>
    <property type="molecule type" value="Genomic_DNA"/>
</dbReference>
<dbReference type="InterPro" id="IPR003593">
    <property type="entry name" value="AAA+_ATPase"/>
</dbReference>
<reference evidence="7" key="1">
    <citation type="journal article" date="2020" name="mSystems">
        <title>Genome- and Community-Level Interaction Insights into Carbon Utilization and Element Cycling Functions of Hydrothermarchaeota in Hydrothermal Sediment.</title>
        <authorList>
            <person name="Zhou Z."/>
            <person name="Liu Y."/>
            <person name="Xu W."/>
            <person name="Pan J."/>
            <person name="Luo Z.H."/>
            <person name="Li M."/>
        </authorList>
    </citation>
    <scope>NUCLEOTIDE SEQUENCE [LARGE SCALE GENOMIC DNA]</scope>
    <source>
        <strain evidence="7">SpSt-289</strain>
    </source>
</reference>
<dbReference type="Gene3D" id="3.40.50.300">
    <property type="entry name" value="P-loop containing nucleotide triphosphate hydrolases"/>
    <property type="match status" value="2"/>
</dbReference>
<comment type="similarity">
    <text evidence="1">Belongs to the FtsK/SpoIIIE/SftA family.</text>
</comment>
<dbReference type="Pfam" id="PF17854">
    <property type="entry name" value="FtsK_alpha"/>
    <property type="match status" value="1"/>
</dbReference>
<evidence type="ECO:0000256" key="2">
    <source>
        <dbReference type="ARBA" id="ARBA00022741"/>
    </source>
</evidence>
<dbReference type="InterPro" id="IPR002543">
    <property type="entry name" value="FtsK_dom"/>
</dbReference>
<evidence type="ECO:0000256" key="1">
    <source>
        <dbReference type="ARBA" id="ARBA00006474"/>
    </source>
</evidence>
<dbReference type="Gene3D" id="3.30.980.40">
    <property type="match status" value="1"/>
</dbReference>
<keyword evidence="4" id="KW-0238">DNA-binding</keyword>
<evidence type="ECO:0000256" key="5">
    <source>
        <dbReference type="PROSITE-ProRule" id="PRU00289"/>
    </source>
</evidence>
<dbReference type="InterPro" id="IPR027417">
    <property type="entry name" value="P-loop_NTPase"/>
</dbReference>
<dbReference type="InterPro" id="IPR041027">
    <property type="entry name" value="FtsK_alpha"/>
</dbReference>